<sequence length="659" mass="72927">MSSIESVMHETRVFKPSEQLQANAAVKGMAEYKALCKKAGDDYEGFWAELASELLDWKKPFSQTLDESNAPFYRWFGDGELNVSYNCLDRHLATRANQTAIIFEADDGSVSHVTYQELYHRVCKLANGLKSLKFNTGDRVIIYLPMGVEAIVAMQACARLGLTHSVVFGGFSSKSLQERIQDTGARAVITADGQFRGGKALPLKSAVDEALTMPGCESVEKVIVYKRTGLAIDFNSRDIWWDDLIEGQANTCEPVYVNAEHPLFLLYTSGSTGKPKGVQHSSAGYLLHAMNTMRWTFDANEKDVFWCTADVGWITGHSYVAYGPLALGVTQVVFEGIPTYPDAARFWRMIAAHKVSIFYTAPTAIRSLIKSSSTNPELHPKQYDLSSLRLLGSVGEPINPEAWMWYYEEVGNNHCPIMDTFWQTETGGHVITPLPGVTPLIPGSCTLPFPGIQADVVDETGKDVPWGTGGLMVIKRPWPSMIRTIWNDDERYVKSYFPEDLGGKLYLAGDGAIRDAETGYFTIMGRIDDVLNVSGHRLGTMEIESALVANPLVAEAAVVGRPHDIKGESIVAYVVLKGKRPEGDEAKKMIAELREWVGKEIGPIAKPDDIRFGDNLPKTRSGKIMRRLLRSLARGEEITSDISTLENPAILEQLKEVIN</sequence>
<dbReference type="Proteomes" id="UP000056322">
    <property type="component" value="Chromosome 1"/>
</dbReference>
<dbReference type="PROSITE" id="PS00455">
    <property type="entry name" value="AMP_BINDING"/>
    <property type="match status" value="1"/>
</dbReference>
<dbReference type="InterPro" id="IPR000873">
    <property type="entry name" value="AMP-dep_synth/lig_dom"/>
</dbReference>
<keyword evidence="11" id="KW-1185">Reference proteome</keyword>
<comment type="catalytic activity">
    <reaction evidence="6">
        <text>acetate + ATP + CoA = acetyl-CoA + AMP + diphosphate</text>
        <dbReference type="Rhea" id="RHEA:23176"/>
        <dbReference type="ChEBI" id="CHEBI:30089"/>
        <dbReference type="ChEBI" id="CHEBI:30616"/>
        <dbReference type="ChEBI" id="CHEBI:33019"/>
        <dbReference type="ChEBI" id="CHEBI:57287"/>
        <dbReference type="ChEBI" id="CHEBI:57288"/>
        <dbReference type="ChEBI" id="CHEBI:456215"/>
        <dbReference type="EC" id="6.2.1.1"/>
    </reaction>
</comment>
<dbReference type="NCBIfam" id="NF001208">
    <property type="entry name" value="PRK00174.1"/>
    <property type="match status" value="1"/>
</dbReference>
<dbReference type="GO" id="GO:0003987">
    <property type="term" value="F:acetate-CoA ligase activity"/>
    <property type="evidence" value="ECO:0007669"/>
    <property type="project" value="UniProtKB-UniRule"/>
</dbReference>
<comment type="function">
    <text evidence="6">Catalyzes the conversion of acetate into acetyl-CoA (AcCoA), an essential intermediate at the junction of anabolic and catabolic pathways. AcsA undergoes a two-step reaction. In the first half reaction, AcsA combines acetate with ATP to form acetyl-adenylate (AcAMP) intermediate. In the second half reaction, it can then transfer the acetyl group from AcAMP to the sulfhydryl group of CoA, forming the product AcCoA.</text>
</comment>
<evidence type="ECO:0000259" key="8">
    <source>
        <dbReference type="Pfam" id="PF13193"/>
    </source>
</evidence>
<evidence type="ECO:0000259" key="9">
    <source>
        <dbReference type="Pfam" id="PF16177"/>
    </source>
</evidence>
<feature type="domain" description="Acetyl-coenzyme A synthetase N-terminal" evidence="9">
    <location>
        <begin position="32"/>
        <end position="87"/>
    </location>
</feature>
<dbReference type="FunFam" id="3.40.50.12780:FF:000001">
    <property type="entry name" value="Acetyl-coenzyme A synthetase"/>
    <property type="match status" value="1"/>
</dbReference>
<dbReference type="GO" id="GO:0016208">
    <property type="term" value="F:AMP binding"/>
    <property type="evidence" value="ECO:0007669"/>
    <property type="project" value="InterPro"/>
</dbReference>
<dbReference type="RefSeq" id="WP_045750824.1">
    <property type="nucleotide sequence ID" value="NZ_LN794158.1"/>
</dbReference>
<dbReference type="GO" id="GO:0046872">
    <property type="term" value="F:metal ion binding"/>
    <property type="evidence" value="ECO:0007669"/>
    <property type="project" value="UniProtKB-KW"/>
</dbReference>
<dbReference type="InterPro" id="IPR042099">
    <property type="entry name" value="ANL_N_sf"/>
</dbReference>
<keyword evidence="6" id="KW-0479">Metal-binding</keyword>
<dbReference type="SUPFAM" id="SSF56801">
    <property type="entry name" value="Acetyl-CoA synthetase-like"/>
    <property type="match status" value="1"/>
</dbReference>
<feature type="domain" description="AMP-dependent synthetase/ligase" evidence="7">
    <location>
        <begin position="89"/>
        <end position="478"/>
    </location>
</feature>
<feature type="binding site" evidence="6">
    <location>
        <position position="534"/>
    </location>
    <ligand>
        <name>CoA</name>
        <dbReference type="ChEBI" id="CHEBI:57287"/>
    </ligand>
</feature>
<comment type="PTM">
    <text evidence="6">Acetylated. Deacetylation by the SIR2-homolog deacetylase activates the enzyme.</text>
</comment>
<gene>
    <name evidence="10" type="primary">acs</name>
    <name evidence="6" type="synonym">acsA</name>
    <name evidence="10" type="ORF">BN1209_0528</name>
</gene>
<evidence type="ECO:0000256" key="3">
    <source>
        <dbReference type="ARBA" id="ARBA00022741"/>
    </source>
</evidence>
<keyword evidence="6" id="KW-0460">Magnesium</keyword>
<dbReference type="KEGG" id="mbac:BN1209_0528"/>
<feature type="binding site" evidence="6">
    <location>
        <begin position="196"/>
        <end position="199"/>
    </location>
    <ligand>
        <name>CoA</name>
        <dbReference type="ChEBI" id="CHEBI:57287"/>
    </ligand>
</feature>
<comment type="cofactor">
    <cofactor evidence="6">
        <name>Mg(2+)</name>
        <dbReference type="ChEBI" id="CHEBI:18420"/>
    </cofactor>
</comment>
<feature type="binding site" evidence="6">
    <location>
        <position position="537"/>
    </location>
    <ligand>
        <name>ATP</name>
        <dbReference type="ChEBI" id="CHEBI:30616"/>
    </ligand>
</feature>
<dbReference type="Gene3D" id="3.40.50.12780">
    <property type="entry name" value="N-terminal domain of ligase-like"/>
    <property type="match status" value="1"/>
</dbReference>
<feature type="binding site" evidence="6">
    <location>
        <position position="548"/>
    </location>
    <ligand>
        <name>Mg(2+)</name>
        <dbReference type="ChEBI" id="CHEBI:18420"/>
    </ligand>
</feature>
<organism evidence="10 11">
    <name type="scientific">Candidatus Methylopumilus turicensis</name>
    <dbReference type="NCBI Taxonomy" id="1581680"/>
    <lineage>
        <taxon>Bacteria</taxon>
        <taxon>Pseudomonadati</taxon>
        <taxon>Pseudomonadota</taxon>
        <taxon>Betaproteobacteria</taxon>
        <taxon>Nitrosomonadales</taxon>
        <taxon>Methylophilaceae</taxon>
        <taxon>Candidatus Methylopumilus</taxon>
    </lineage>
</organism>
<dbReference type="InterPro" id="IPR025110">
    <property type="entry name" value="AMP-bd_C"/>
</dbReference>
<feature type="binding site" evidence="6">
    <location>
        <position position="526"/>
    </location>
    <ligand>
        <name>ATP</name>
        <dbReference type="ChEBI" id="CHEBI:30616"/>
    </ligand>
</feature>
<protein>
    <recommendedName>
        <fullName evidence="6">Acetyl-coenzyme A synthetase</fullName>
        <shortName evidence="6">AcCoA synthetase</shortName>
        <shortName evidence="6">Acs</shortName>
        <ecNumber evidence="6">6.2.1.1</ecNumber>
    </recommendedName>
    <alternativeName>
        <fullName evidence="6">Acetate--CoA ligase</fullName>
    </alternativeName>
    <alternativeName>
        <fullName evidence="6">Acyl-activating enzyme</fullName>
    </alternativeName>
</protein>
<keyword evidence="4 6" id="KW-0067">ATP-binding</keyword>
<feature type="binding site" evidence="6">
    <location>
        <begin position="395"/>
        <end position="397"/>
    </location>
    <ligand>
        <name>ATP</name>
        <dbReference type="ChEBI" id="CHEBI:30616"/>
    </ligand>
</feature>
<evidence type="ECO:0000256" key="1">
    <source>
        <dbReference type="ARBA" id="ARBA00006432"/>
    </source>
</evidence>
<evidence type="ECO:0000256" key="2">
    <source>
        <dbReference type="ARBA" id="ARBA00022598"/>
    </source>
</evidence>
<dbReference type="InterPro" id="IPR011904">
    <property type="entry name" value="Ac_CoA_lig"/>
</dbReference>
<dbReference type="EC" id="6.2.1.1" evidence="6"/>
<feature type="domain" description="AMP-binding enzyme C-terminal" evidence="8">
    <location>
        <begin position="542"/>
        <end position="623"/>
    </location>
</feature>
<name>A0A0B7ITJ5_9PROT</name>
<dbReference type="GO" id="GO:0005524">
    <property type="term" value="F:ATP binding"/>
    <property type="evidence" value="ECO:0007669"/>
    <property type="project" value="UniProtKB-KW"/>
</dbReference>
<feature type="binding site" evidence="6">
    <location>
        <position position="553"/>
    </location>
    <ligand>
        <name>Mg(2+)</name>
        <dbReference type="ChEBI" id="CHEBI:18420"/>
    </ligand>
</feature>
<evidence type="ECO:0000313" key="11">
    <source>
        <dbReference type="Proteomes" id="UP000056322"/>
    </source>
</evidence>
<dbReference type="HOGENOM" id="CLU_000022_3_6_4"/>
<evidence type="ECO:0000259" key="7">
    <source>
        <dbReference type="Pfam" id="PF00501"/>
    </source>
</evidence>
<dbReference type="Pfam" id="PF13193">
    <property type="entry name" value="AMP-binding_C"/>
    <property type="match status" value="1"/>
</dbReference>
<comment type="caution">
    <text evidence="6">Lacks conserved residue(s) required for the propagation of feature annotation.</text>
</comment>
<accession>A0A0B7ITJ5</accession>
<dbReference type="InterPro" id="IPR020845">
    <property type="entry name" value="AMP-binding_CS"/>
</dbReference>
<comment type="similarity">
    <text evidence="1 6">Belongs to the ATP-dependent AMP-binding enzyme family.</text>
</comment>
<dbReference type="EMBL" id="LN794158">
    <property type="protein sequence ID" value="CEN55573.1"/>
    <property type="molecule type" value="Genomic_DNA"/>
</dbReference>
<dbReference type="CDD" id="cd05966">
    <property type="entry name" value="ACS"/>
    <property type="match status" value="1"/>
</dbReference>
<keyword evidence="3 6" id="KW-0547">Nucleotide-binding</keyword>
<reference evidence="11" key="1">
    <citation type="submission" date="2014-12" db="EMBL/GenBank/DDBJ databases">
        <authorList>
            <person name="Salcher M.M."/>
        </authorList>
    </citation>
    <scope>NUCLEOTIDE SEQUENCE [LARGE SCALE GENOMIC DNA]</scope>
    <source>
        <strain evidence="11">MMS-10A-171</strain>
    </source>
</reference>
<dbReference type="PANTHER" id="PTHR24095">
    <property type="entry name" value="ACETYL-COENZYME A SYNTHETASE"/>
    <property type="match status" value="1"/>
</dbReference>
<evidence type="ECO:0000256" key="5">
    <source>
        <dbReference type="ARBA" id="ARBA00022990"/>
    </source>
</evidence>
<dbReference type="GO" id="GO:0019427">
    <property type="term" value="P:acetyl-CoA biosynthetic process from acetate"/>
    <property type="evidence" value="ECO:0007669"/>
    <property type="project" value="UniProtKB-UniRule"/>
</dbReference>
<proteinExistence type="inferred from homology"/>
<dbReference type="PANTHER" id="PTHR24095:SF14">
    <property type="entry name" value="ACETYL-COENZYME A SYNTHETASE 1"/>
    <property type="match status" value="1"/>
</dbReference>
<keyword evidence="2 6" id="KW-0436">Ligase</keyword>
<feature type="modified residue" description="N6-acetyllysine" evidence="6">
    <location>
        <position position="623"/>
    </location>
</feature>
<evidence type="ECO:0000256" key="4">
    <source>
        <dbReference type="ARBA" id="ARBA00022840"/>
    </source>
</evidence>
<dbReference type="InterPro" id="IPR045851">
    <property type="entry name" value="AMP-bd_C_sf"/>
</dbReference>
<dbReference type="Pfam" id="PF00501">
    <property type="entry name" value="AMP-binding"/>
    <property type="match status" value="1"/>
</dbReference>
<feature type="binding site" evidence="6">
    <location>
        <position position="315"/>
    </location>
    <ligand>
        <name>CoA</name>
        <dbReference type="ChEBI" id="CHEBI:57287"/>
    </ligand>
</feature>
<dbReference type="NCBIfam" id="TIGR02188">
    <property type="entry name" value="Ac_CoA_lig_AcsA"/>
    <property type="match status" value="1"/>
</dbReference>
<dbReference type="OrthoDB" id="9766486at2"/>
<dbReference type="STRING" id="1581680.BN1209_0528"/>
<feature type="binding site" evidence="6">
    <location>
        <begin position="419"/>
        <end position="424"/>
    </location>
    <ligand>
        <name>ATP</name>
        <dbReference type="ChEBI" id="CHEBI:30616"/>
    </ligand>
</feature>
<feature type="binding site" evidence="6">
    <location>
        <position position="510"/>
    </location>
    <ligand>
        <name>ATP</name>
        <dbReference type="ChEBI" id="CHEBI:30616"/>
    </ligand>
</feature>
<dbReference type="GO" id="GO:0005829">
    <property type="term" value="C:cytosol"/>
    <property type="evidence" value="ECO:0007669"/>
    <property type="project" value="TreeGrafter"/>
</dbReference>
<dbReference type="HAMAP" id="MF_01123">
    <property type="entry name" value="Ac_CoA_synth"/>
    <property type="match status" value="1"/>
</dbReference>
<evidence type="ECO:0000256" key="6">
    <source>
        <dbReference type="HAMAP-Rule" id="MF_01123"/>
    </source>
</evidence>
<evidence type="ECO:0000313" key="10">
    <source>
        <dbReference type="EMBL" id="CEN55573.1"/>
    </source>
</evidence>
<dbReference type="Pfam" id="PF16177">
    <property type="entry name" value="ACAS_N"/>
    <property type="match status" value="1"/>
</dbReference>
<dbReference type="InterPro" id="IPR032387">
    <property type="entry name" value="ACAS_N"/>
</dbReference>
<dbReference type="Gene3D" id="3.30.300.30">
    <property type="match status" value="1"/>
</dbReference>
<dbReference type="AlphaFoldDB" id="A0A0B7ITJ5"/>
<keyword evidence="5 6" id="KW-0007">Acetylation</keyword>